<feature type="chain" id="PRO_5039216946" description="DUF5723 domain-containing protein" evidence="1">
    <location>
        <begin position="20"/>
        <end position="408"/>
    </location>
</feature>
<evidence type="ECO:0000313" key="3">
    <source>
        <dbReference type="Proteomes" id="UP000823914"/>
    </source>
</evidence>
<accession>A0A9E2P1E5</accession>
<name>A0A9E2P1E5_9SPIR</name>
<reference evidence="2" key="1">
    <citation type="journal article" date="2021" name="PeerJ">
        <title>Extensive microbial diversity within the chicken gut microbiome revealed by metagenomics and culture.</title>
        <authorList>
            <person name="Gilroy R."/>
            <person name="Ravi A."/>
            <person name="Getino M."/>
            <person name="Pursley I."/>
            <person name="Horton D.L."/>
            <person name="Alikhan N.F."/>
            <person name="Baker D."/>
            <person name="Gharbi K."/>
            <person name="Hall N."/>
            <person name="Watson M."/>
            <person name="Adriaenssens E.M."/>
            <person name="Foster-Nyarko E."/>
            <person name="Jarju S."/>
            <person name="Secka A."/>
            <person name="Antonio M."/>
            <person name="Oren A."/>
            <person name="Chaudhuri R.R."/>
            <person name="La Ragione R."/>
            <person name="Hildebrand F."/>
            <person name="Pallen M.J."/>
        </authorList>
    </citation>
    <scope>NUCLEOTIDE SEQUENCE</scope>
    <source>
        <strain evidence="2">Gambia15-2214</strain>
    </source>
</reference>
<evidence type="ECO:0008006" key="4">
    <source>
        <dbReference type="Google" id="ProtNLM"/>
    </source>
</evidence>
<reference evidence="2" key="2">
    <citation type="submission" date="2021-04" db="EMBL/GenBank/DDBJ databases">
        <authorList>
            <person name="Gilroy R."/>
        </authorList>
    </citation>
    <scope>NUCLEOTIDE SEQUENCE</scope>
    <source>
        <strain evidence="2">Gambia15-2214</strain>
    </source>
</reference>
<protein>
    <recommendedName>
        <fullName evidence="4">DUF5723 domain-containing protein</fullName>
    </recommendedName>
</protein>
<dbReference type="Proteomes" id="UP000823914">
    <property type="component" value="Unassembled WGS sequence"/>
</dbReference>
<evidence type="ECO:0000256" key="1">
    <source>
        <dbReference type="SAM" id="SignalP"/>
    </source>
</evidence>
<dbReference type="AlphaFoldDB" id="A0A9E2P1E5"/>
<feature type="signal peptide" evidence="1">
    <location>
        <begin position="1"/>
        <end position="19"/>
    </location>
</feature>
<dbReference type="EMBL" id="JAHLFV010000243">
    <property type="protein sequence ID" value="MBU3851013.1"/>
    <property type="molecule type" value="Genomic_DNA"/>
</dbReference>
<sequence>MKKILSIICALCIVTFAFAEIDPPHRYFEIGTEVHVGVSNNWFSVPDFFQETLVVDLNKMADNLSSGLTLDALLDARGNVAINGGKVFRMNIFAGAYGQGMVNISQEMLEFLANGNANTPNNTITAKLGTDINAYVEAGVRFQSIIKNLGISVTPTVFVPVAYVPRVVATGKVEPQEDGSMVATGKADIKAYSVVPLNDPTNIDINALLKDVGVDFSIGAQYAILPSLDVGLEVLHIPAWAASLRNETSFVASAEYKVNPVLDSVTGNSESQFYEGKFEVGDPTYTTLTEPKKIRRPIEAVLMTEWRPFGEWFDVNGSVGYVFGENHNFKYALGAGFHLLRMSKLGGHMLDFNIKSGYQNRIWTQQAELIWNLRAFELEFNVSSRSANFLSSFMGTGLGAGFALRVGF</sequence>
<proteinExistence type="predicted"/>
<evidence type="ECO:0000313" key="2">
    <source>
        <dbReference type="EMBL" id="MBU3851013.1"/>
    </source>
</evidence>
<comment type="caution">
    <text evidence="2">The sequence shown here is derived from an EMBL/GenBank/DDBJ whole genome shotgun (WGS) entry which is preliminary data.</text>
</comment>
<keyword evidence="1" id="KW-0732">Signal</keyword>
<organism evidence="2 3">
    <name type="scientific">Candidatus Treponema excrementipullorum</name>
    <dbReference type="NCBI Taxonomy" id="2838768"/>
    <lineage>
        <taxon>Bacteria</taxon>
        <taxon>Pseudomonadati</taxon>
        <taxon>Spirochaetota</taxon>
        <taxon>Spirochaetia</taxon>
        <taxon>Spirochaetales</taxon>
        <taxon>Treponemataceae</taxon>
        <taxon>Treponema</taxon>
    </lineage>
</organism>
<gene>
    <name evidence="2" type="ORF">IAA16_10635</name>
</gene>